<dbReference type="OrthoDB" id="418268at2759"/>
<dbReference type="SMART" id="SM00174">
    <property type="entry name" value="RHO"/>
    <property type="match status" value="1"/>
</dbReference>
<dbReference type="InterPro" id="IPR001806">
    <property type="entry name" value="Small_GTPase"/>
</dbReference>
<dbReference type="OMA" id="QNRIRIN"/>
<dbReference type="PRINTS" id="PR00449">
    <property type="entry name" value="RASTRNSFRMNG"/>
</dbReference>
<accession>C5KTM0</accession>
<dbReference type="GeneID" id="9061276"/>
<dbReference type="CDD" id="cd00154">
    <property type="entry name" value="Rab"/>
    <property type="match status" value="1"/>
</dbReference>
<sequence>MPVPKVLVGKVIVVGPASVGKTCLVRRFVDDVFDANTQSTLGCDSKEKTLNVTAEPIKLILYDTAGQERFAQLAGNYYRQADICLLCFDLSNSTSFDQIKWWQNQVAQHNERAEFVLVGTKQDLAPKLDVSFARRYANENVAVGVADLIALDLLLEIDTIERHGSSANHHEAENERFEELHMEFVGRY</sequence>
<dbReference type="GO" id="GO:0003924">
    <property type="term" value="F:GTPase activity"/>
    <property type="evidence" value="ECO:0007669"/>
    <property type="project" value="InterPro"/>
</dbReference>
<reference evidence="2 3" key="1">
    <citation type="submission" date="2008-07" db="EMBL/GenBank/DDBJ databases">
        <authorList>
            <person name="El-Sayed N."/>
            <person name="Caler E."/>
            <person name="Inman J."/>
            <person name="Amedeo P."/>
            <person name="Hass B."/>
            <person name="Wortman J."/>
        </authorList>
    </citation>
    <scope>NUCLEOTIDE SEQUENCE [LARGE SCALE GENOMIC DNA]</scope>
    <source>
        <strain evidence="3">ATCC 50983 / TXsc</strain>
    </source>
</reference>
<dbReference type="PANTHER" id="PTHR47978">
    <property type="match status" value="1"/>
</dbReference>
<dbReference type="InterPro" id="IPR027417">
    <property type="entry name" value="P-loop_NTPase"/>
</dbReference>
<keyword evidence="1" id="KW-0547">Nucleotide-binding</keyword>
<dbReference type="RefSeq" id="XP_002780404.1">
    <property type="nucleotide sequence ID" value="XM_002780358.1"/>
</dbReference>
<dbReference type="Proteomes" id="UP000007800">
    <property type="component" value="Unassembled WGS sequence"/>
</dbReference>
<dbReference type="InParanoid" id="C5KTM0"/>
<evidence type="ECO:0000256" key="1">
    <source>
        <dbReference type="ARBA" id="ARBA00022741"/>
    </source>
</evidence>
<dbReference type="Gene3D" id="3.40.50.300">
    <property type="entry name" value="P-loop containing nucleotide triphosphate hydrolases"/>
    <property type="match status" value="1"/>
</dbReference>
<organism evidence="3">
    <name type="scientific">Perkinsus marinus (strain ATCC 50983 / TXsc)</name>
    <dbReference type="NCBI Taxonomy" id="423536"/>
    <lineage>
        <taxon>Eukaryota</taxon>
        <taxon>Sar</taxon>
        <taxon>Alveolata</taxon>
        <taxon>Perkinsozoa</taxon>
        <taxon>Perkinsea</taxon>
        <taxon>Perkinsida</taxon>
        <taxon>Perkinsidae</taxon>
        <taxon>Perkinsus</taxon>
    </lineage>
</organism>
<protein>
    <submittedName>
        <fullName evidence="2">Rab5, putative</fullName>
    </submittedName>
</protein>
<keyword evidence="3" id="KW-1185">Reference proteome</keyword>
<dbReference type="PROSITE" id="PS51419">
    <property type="entry name" value="RAB"/>
    <property type="match status" value="1"/>
</dbReference>
<dbReference type="NCBIfam" id="TIGR00231">
    <property type="entry name" value="small_GTP"/>
    <property type="match status" value="1"/>
</dbReference>
<dbReference type="InterPro" id="IPR005225">
    <property type="entry name" value="Small_GTP-bd"/>
</dbReference>
<dbReference type="AlphaFoldDB" id="C5KTM0"/>
<dbReference type="SMART" id="SM00173">
    <property type="entry name" value="RAS"/>
    <property type="match status" value="1"/>
</dbReference>
<dbReference type="GO" id="GO:0005525">
    <property type="term" value="F:GTP binding"/>
    <property type="evidence" value="ECO:0007669"/>
    <property type="project" value="InterPro"/>
</dbReference>
<dbReference type="EMBL" id="GG676169">
    <property type="protein sequence ID" value="EER12199.1"/>
    <property type="molecule type" value="Genomic_DNA"/>
</dbReference>
<dbReference type="Pfam" id="PF00071">
    <property type="entry name" value="Ras"/>
    <property type="match status" value="1"/>
</dbReference>
<dbReference type="FunFam" id="3.40.50.300:FF:001447">
    <property type="entry name" value="Ras-related protein Rab-1B"/>
    <property type="match status" value="1"/>
</dbReference>
<proteinExistence type="predicted"/>
<dbReference type="PROSITE" id="PS51421">
    <property type="entry name" value="RAS"/>
    <property type="match status" value="1"/>
</dbReference>
<gene>
    <name evidence="2" type="ORF">Pmar_PMAR016599</name>
</gene>
<dbReference type="SMART" id="SM00175">
    <property type="entry name" value="RAB"/>
    <property type="match status" value="1"/>
</dbReference>
<dbReference type="SUPFAM" id="SSF52540">
    <property type="entry name" value="P-loop containing nucleoside triphosphate hydrolases"/>
    <property type="match status" value="1"/>
</dbReference>
<evidence type="ECO:0000313" key="2">
    <source>
        <dbReference type="EMBL" id="EER12199.1"/>
    </source>
</evidence>
<evidence type="ECO:0000313" key="3">
    <source>
        <dbReference type="Proteomes" id="UP000007800"/>
    </source>
</evidence>
<name>C5KTM0_PERM5</name>